<comment type="caution">
    <text evidence="3">The sequence shown here is derived from an EMBL/GenBank/DDBJ whole genome shotgun (WGS) entry which is preliminary data.</text>
</comment>
<evidence type="ECO:0000259" key="2">
    <source>
        <dbReference type="Pfam" id="PF23868"/>
    </source>
</evidence>
<accession>A0A1Y2ATG4</accession>
<dbReference type="InterPro" id="IPR056196">
    <property type="entry name" value="Mmc1_C"/>
</dbReference>
<proteinExistence type="predicted"/>
<dbReference type="PANTHER" id="PTHR38644">
    <property type="entry name" value="EXPRESSED PROTEIN"/>
    <property type="match status" value="1"/>
</dbReference>
<keyword evidence="4" id="KW-1185">Reference proteome</keyword>
<evidence type="ECO:0000313" key="4">
    <source>
        <dbReference type="Proteomes" id="UP000193986"/>
    </source>
</evidence>
<evidence type="ECO:0000313" key="3">
    <source>
        <dbReference type="EMBL" id="ORY25235.1"/>
    </source>
</evidence>
<dbReference type="InParanoid" id="A0A1Y2ATG4"/>
<dbReference type="Pfam" id="PF23868">
    <property type="entry name" value="Mmc1_C"/>
    <property type="match status" value="1"/>
</dbReference>
<gene>
    <name evidence="3" type="ORF">BCR39DRAFT_544538</name>
</gene>
<dbReference type="Proteomes" id="UP000193986">
    <property type="component" value="Unassembled WGS sequence"/>
</dbReference>
<dbReference type="PANTHER" id="PTHR38644:SF1">
    <property type="entry name" value="EXPRESSED PROTEIN"/>
    <property type="match status" value="1"/>
</dbReference>
<organism evidence="3 4">
    <name type="scientific">Naematelia encephala</name>
    <dbReference type="NCBI Taxonomy" id="71784"/>
    <lineage>
        <taxon>Eukaryota</taxon>
        <taxon>Fungi</taxon>
        <taxon>Dikarya</taxon>
        <taxon>Basidiomycota</taxon>
        <taxon>Agaricomycotina</taxon>
        <taxon>Tremellomycetes</taxon>
        <taxon>Tremellales</taxon>
        <taxon>Naemateliaceae</taxon>
        <taxon>Naematelia</taxon>
    </lineage>
</organism>
<feature type="coiled-coil region" evidence="1">
    <location>
        <begin position="650"/>
        <end position="677"/>
    </location>
</feature>
<dbReference type="OrthoDB" id="5319015at2759"/>
<dbReference type="EMBL" id="MCFC01000059">
    <property type="protein sequence ID" value="ORY25235.1"/>
    <property type="molecule type" value="Genomic_DNA"/>
</dbReference>
<evidence type="ECO:0000256" key="1">
    <source>
        <dbReference type="SAM" id="Coils"/>
    </source>
</evidence>
<sequence length="681" mass="74169">MRPSQLRSLTRQASKNLSVRLSVKTIPRSTAVRNVRTICPRRQYASTATALSFASTSDTSDSTRRGTALSVQEDSVRRTLEELERILRLDIGGTSEWTERISRSLDRLTFGQRGRIGVFGDVYAAREEVVTALLQDPLADTPSTRAALAGRHANLSNDVLEIQYGLTPSKSQDGLKLPSSFLQASGLDLVEITSTDSETLLSELLLADITVLVLDPIRLLSVPLVEPILSPLLAHRPVHLVVNGPRPSSVTEEDIKSRLHWQIKEASPDSDPATENITITLTDASQALSALESFSTSQSPSESQSTLSRTNAISSFQTHFLASHIGDLQTSLLASTAGLSNPESSSATSLAKAAVNHIDSIISKDRQATRTANDIIAQLRSHAAHAASRARHVSVATRGITGGVVQGGVDDELQSAKRGLEELFDGRWSWLGLVARLRVDDIGVEMANYLQRQFAFDLERQVIFETGQLAQLESQLSSQVNTTLRQLSSQPTSIRSSADLHIAAPHPFSSPLLINHLRSLSLSIPDLRSDSLTRPITARRDQLSSISGTQLQRSANRALLTTYSMAAAGVVSSWAAYVPPLAVLSSGSAAGLAILSVVASLALGQRLWARAQKHFWRDWSRITSMLKGDLETQFTTALDTSVLAQSREAAQGLDQLVKRRQDRLDKLQQQVDDLRRRIYPA</sequence>
<feature type="domain" description="Mmc1 C-terminal" evidence="2">
    <location>
        <begin position="410"/>
        <end position="617"/>
    </location>
</feature>
<name>A0A1Y2ATG4_9TREE</name>
<dbReference type="STRING" id="71784.A0A1Y2ATG4"/>
<protein>
    <recommendedName>
        <fullName evidence="2">Mmc1 C-terminal domain-containing protein</fullName>
    </recommendedName>
</protein>
<keyword evidence="1" id="KW-0175">Coiled coil</keyword>
<dbReference type="AlphaFoldDB" id="A0A1Y2ATG4"/>
<reference evidence="3 4" key="1">
    <citation type="submission" date="2016-07" db="EMBL/GenBank/DDBJ databases">
        <title>Pervasive Adenine N6-methylation of Active Genes in Fungi.</title>
        <authorList>
            <consortium name="DOE Joint Genome Institute"/>
            <person name="Mondo S.J."/>
            <person name="Dannebaum R.O."/>
            <person name="Kuo R.C."/>
            <person name="Labutti K."/>
            <person name="Haridas S."/>
            <person name="Kuo A."/>
            <person name="Salamov A."/>
            <person name="Ahrendt S.R."/>
            <person name="Lipzen A."/>
            <person name="Sullivan W."/>
            <person name="Andreopoulos W.B."/>
            <person name="Clum A."/>
            <person name="Lindquist E."/>
            <person name="Daum C."/>
            <person name="Ramamoorthy G.K."/>
            <person name="Gryganskyi A."/>
            <person name="Culley D."/>
            <person name="Magnuson J.K."/>
            <person name="James T.Y."/>
            <person name="O'Malley M.A."/>
            <person name="Stajich J.E."/>
            <person name="Spatafora J.W."/>
            <person name="Visel A."/>
            <person name="Grigoriev I.V."/>
        </authorList>
    </citation>
    <scope>NUCLEOTIDE SEQUENCE [LARGE SCALE GENOMIC DNA]</scope>
    <source>
        <strain evidence="3 4">68-887.2</strain>
    </source>
</reference>